<gene>
    <name evidence="1" type="ORF">METZ01_LOCUS388062</name>
</gene>
<dbReference type="InterPro" id="IPR008948">
    <property type="entry name" value="L-Aspartase-like"/>
</dbReference>
<reference evidence="1" key="1">
    <citation type="submission" date="2018-05" db="EMBL/GenBank/DDBJ databases">
        <authorList>
            <person name="Lanie J.A."/>
            <person name="Ng W.-L."/>
            <person name="Kazmierczak K.M."/>
            <person name="Andrzejewski T.M."/>
            <person name="Davidsen T.M."/>
            <person name="Wayne K.J."/>
            <person name="Tettelin H."/>
            <person name="Glass J.I."/>
            <person name="Rusch D."/>
            <person name="Podicherti R."/>
            <person name="Tsui H.-C.T."/>
            <person name="Winkler M.E."/>
        </authorList>
    </citation>
    <scope>NUCLEOTIDE SEQUENCE</scope>
</reference>
<dbReference type="GO" id="GO:0003824">
    <property type="term" value="F:catalytic activity"/>
    <property type="evidence" value="ECO:0007669"/>
    <property type="project" value="InterPro"/>
</dbReference>
<accession>A0A382UNC7</accession>
<dbReference type="SUPFAM" id="SSF48557">
    <property type="entry name" value="L-aspartase-like"/>
    <property type="match status" value="1"/>
</dbReference>
<feature type="non-terminal residue" evidence="1">
    <location>
        <position position="1"/>
    </location>
</feature>
<dbReference type="AlphaFoldDB" id="A0A382UNC7"/>
<protein>
    <submittedName>
        <fullName evidence="1">Uncharacterized protein</fullName>
    </submittedName>
</protein>
<proteinExistence type="predicted"/>
<name>A0A382UNC7_9ZZZZ</name>
<sequence length="144" mass="15838">TVSNIQAHAHERSAGNWHSEWIVIPSLSSLTLSTIEQTQLFLSKLQINEARMAKNLNSTAGVLGAAELQSLVSEIIGYERSSKLVQSLLPQNEEQTFATAALANSELLDSLGKNKLQSLLGYKDQIKECEKEVMRLINSIKISS</sequence>
<organism evidence="1">
    <name type="scientific">marine metagenome</name>
    <dbReference type="NCBI Taxonomy" id="408172"/>
    <lineage>
        <taxon>unclassified sequences</taxon>
        <taxon>metagenomes</taxon>
        <taxon>ecological metagenomes</taxon>
    </lineage>
</organism>
<evidence type="ECO:0000313" key="1">
    <source>
        <dbReference type="EMBL" id="SVD35208.1"/>
    </source>
</evidence>
<dbReference type="EMBL" id="UINC01145212">
    <property type="protein sequence ID" value="SVD35208.1"/>
    <property type="molecule type" value="Genomic_DNA"/>
</dbReference>
<dbReference type="Gene3D" id="1.20.200.10">
    <property type="entry name" value="Fumarase/aspartase (Central domain)"/>
    <property type="match status" value="1"/>
</dbReference>